<organism evidence="7 8">
    <name type="scientific">Eumeta variegata</name>
    <name type="common">Bagworm moth</name>
    <name type="synonym">Eumeta japonica</name>
    <dbReference type="NCBI Taxonomy" id="151549"/>
    <lineage>
        <taxon>Eukaryota</taxon>
        <taxon>Metazoa</taxon>
        <taxon>Ecdysozoa</taxon>
        <taxon>Arthropoda</taxon>
        <taxon>Hexapoda</taxon>
        <taxon>Insecta</taxon>
        <taxon>Pterygota</taxon>
        <taxon>Neoptera</taxon>
        <taxon>Endopterygota</taxon>
        <taxon>Lepidoptera</taxon>
        <taxon>Glossata</taxon>
        <taxon>Ditrysia</taxon>
        <taxon>Tineoidea</taxon>
        <taxon>Psychidae</taxon>
        <taxon>Oiketicinae</taxon>
        <taxon>Eumeta</taxon>
    </lineage>
</organism>
<dbReference type="AlphaFoldDB" id="A0A4C1UBG2"/>
<accession>A0A4C1UBG2</accession>
<dbReference type="InterPro" id="IPR026770">
    <property type="entry name" value="RNase_K"/>
</dbReference>
<keyword evidence="3 6" id="KW-0812">Transmembrane</keyword>
<keyword evidence="8" id="KW-1185">Reference proteome</keyword>
<dbReference type="STRING" id="151549.A0A4C1UBG2"/>
<gene>
    <name evidence="7" type="ORF">EVAR_75989_1</name>
</gene>
<dbReference type="GO" id="GO:0016020">
    <property type="term" value="C:membrane"/>
    <property type="evidence" value="ECO:0007669"/>
    <property type="project" value="UniProtKB-SubCell"/>
</dbReference>
<comment type="subcellular location">
    <subcellularLocation>
        <location evidence="1">Membrane</location>
        <topology evidence="1">Multi-pass membrane protein</topology>
    </subcellularLocation>
</comment>
<keyword evidence="5 6" id="KW-0472">Membrane</keyword>
<evidence type="ECO:0000313" key="8">
    <source>
        <dbReference type="Proteomes" id="UP000299102"/>
    </source>
</evidence>
<name>A0A4C1UBG2_EUMVA</name>
<keyword evidence="4 6" id="KW-1133">Transmembrane helix</keyword>
<comment type="caution">
    <text evidence="7">The sequence shown here is derived from an EMBL/GenBank/DDBJ whole genome shotgun (WGS) entry which is preliminary data.</text>
</comment>
<feature type="transmembrane region" description="Helical" evidence="6">
    <location>
        <begin position="107"/>
        <end position="127"/>
    </location>
</feature>
<comment type="similarity">
    <text evidence="2">Belongs to the RNase K family.</text>
</comment>
<evidence type="ECO:0000313" key="7">
    <source>
        <dbReference type="EMBL" id="GBP23276.1"/>
    </source>
</evidence>
<dbReference type="Proteomes" id="UP000299102">
    <property type="component" value="Unassembled WGS sequence"/>
</dbReference>
<evidence type="ECO:0000256" key="2">
    <source>
        <dbReference type="ARBA" id="ARBA00008458"/>
    </source>
</evidence>
<dbReference type="PANTHER" id="PTHR31733">
    <property type="entry name" value="RIBONUCLEASE KAPPA"/>
    <property type="match status" value="1"/>
</dbReference>
<sequence length="147" mass="16436">MKVCGPKLSLCCLVLSVWGIVQLTLMGVFYYIEAVALLEDIPLDESHNETTVFNIEEFKRMAQLGYSQVGIESVTLIEDAAEEKAANGKDFLQVTTKNYKAIASNCWIAATMYFVTLLIAVSQCVWAQRIQRAAQEKLEEEGCEDTK</sequence>
<evidence type="ECO:0000256" key="5">
    <source>
        <dbReference type="ARBA" id="ARBA00023136"/>
    </source>
</evidence>
<evidence type="ECO:0000256" key="3">
    <source>
        <dbReference type="ARBA" id="ARBA00022692"/>
    </source>
</evidence>
<evidence type="ECO:0000256" key="4">
    <source>
        <dbReference type="ARBA" id="ARBA00022989"/>
    </source>
</evidence>
<evidence type="ECO:0000256" key="1">
    <source>
        <dbReference type="ARBA" id="ARBA00004141"/>
    </source>
</evidence>
<protein>
    <submittedName>
        <fullName evidence="7">Ribonuclease kappa-B</fullName>
    </submittedName>
</protein>
<dbReference type="GO" id="GO:0004521">
    <property type="term" value="F:RNA endonuclease activity"/>
    <property type="evidence" value="ECO:0007669"/>
    <property type="project" value="InterPro"/>
</dbReference>
<feature type="transmembrane region" description="Helical" evidence="6">
    <location>
        <begin position="12"/>
        <end position="32"/>
    </location>
</feature>
<proteinExistence type="inferred from homology"/>
<evidence type="ECO:0000256" key="6">
    <source>
        <dbReference type="SAM" id="Phobius"/>
    </source>
</evidence>
<dbReference type="EMBL" id="BGZK01000149">
    <property type="protein sequence ID" value="GBP23276.1"/>
    <property type="molecule type" value="Genomic_DNA"/>
</dbReference>
<reference evidence="7 8" key="1">
    <citation type="journal article" date="2019" name="Commun. Biol.">
        <title>The bagworm genome reveals a unique fibroin gene that provides high tensile strength.</title>
        <authorList>
            <person name="Kono N."/>
            <person name="Nakamura H."/>
            <person name="Ohtoshi R."/>
            <person name="Tomita M."/>
            <person name="Numata K."/>
            <person name="Arakawa K."/>
        </authorList>
    </citation>
    <scope>NUCLEOTIDE SEQUENCE [LARGE SCALE GENOMIC DNA]</scope>
</reference>
<dbReference type="OrthoDB" id="67317at2759"/>